<evidence type="ECO:0000313" key="1">
    <source>
        <dbReference type="EMBL" id="GAA1425477.1"/>
    </source>
</evidence>
<gene>
    <name evidence="1" type="ORF">GCM10009640_24160</name>
</gene>
<evidence type="ECO:0008006" key="3">
    <source>
        <dbReference type="Google" id="ProtNLM"/>
    </source>
</evidence>
<accession>A0ABP4JMX1</accession>
<reference evidence="2" key="1">
    <citation type="journal article" date="2019" name="Int. J. Syst. Evol. Microbiol.">
        <title>The Global Catalogue of Microorganisms (GCM) 10K type strain sequencing project: providing services to taxonomists for standard genome sequencing and annotation.</title>
        <authorList>
            <consortium name="The Broad Institute Genomics Platform"/>
            <consortium name="The Broad Institute Genome Sequencing Center for Infectious Disease"/>
            <person name="Wu L."/>
            <person name="Ma J."/>
        </authorList>
    </citation>
    <scope>NUCLEOTIDE SEQUENCE [LARGE SCALE GENOMIC DNA]</scope>
    <source>
        <strain evidence="2">JCM 12398</strain>
    </source>
</reference>
<protein>
    <recommendedName>
        <fullName evidence="3">Transcriptional regulator, AbiEi antitoxin, Type IV TA system</fullName>
    </recommendedName>
</protein>
<dbReference type="EMBL" id="BAAAKK010000005">
    <property type="protein sequence ID" value="GAA1425477.1"/>
    <property type="molecule type" value="Genomic_DNA"/>
</dbReference>
<proteinExistence type="predicted"/>
<sequence length="312" mass="35001">MDRPNLFRVADARASGMRARQLRSRSLVIPTRGVRALGEIVDAETLMAALALVARDDHFFSHTSAARIHGMPLPWLPGDGIHIAAPTAGSRMRRPGMIAHRLRAETVVVDGLRVEAPVDVFVHLAAMLDHASLVAIADWLVSHQRGDARVTPEELLEHCRRRRASRGSAAARRAVLDCRVGVESPKETEFRLVLGALGIRTTELNLSIFDERGTFLMRPDGGWPELRCAWEYDGEQHFTDPRQAARDLDRLEAPAMLGWRTRRFAKQHLRGRREAIVAFADEVRERARLAALAPVERRGYWSTCLDPGTLRR</sequence>
<comment type="caution">
    <text evidence="1">The sequence shown here is derived from an EMBL/GenBank/DDBJ whole genome shotgun (WGS) entry which is preliminary data.</text>
</comment>
<evidence type="ECO:0000313" key="2">
    <source>
        <dbReference type="Proteomes" id="UP001501266"/>
    </source>
</evidence>
<name>A0ABP4JMX1_9MICO</name>
<keyword evidence="2" id="KW-1185">Reference proteome</keyword>
<dbReference type="RefSeq" id="WP_343920744.1">
    <property type="nucleotide sequence ID" value="NZ_BAAAKK010000005.1"/>
</dbReference>
<dbReference type="Proteomes" id="UP001501266">
    <property type="component" value="Unassembled WGS sequence"/>
</dbReference>
<organism evidence="1 2">
    <name type="scientific">Agrococcus citreus</name>
    <dbReference type="NCBI Taxonomy" id="84643"/>
    <lineage>
        <taxon>Bacteria</taxon>
        <taxon>Bacillati</taxon>
        <taxon>Actinomycetota</taxon>
        <taxon>Actinomycetes</taxon>
        <taxon>Micrococcales</taxon>
        <taxon>Microbacteriaceae</taxon>
        <taxon>Agrococcus</taxon>
    </lineage>
</organism>